<evidence type="ECO:0000313" key="9">
    <source>
        <dbReference type="EMBL" id="GAF98636.1"/>
    </source>
</evidence>
<gene>
    <name evidence="9" type="ORF">S01H1_21961</name>
</gene>
<dbReference type="EMBL" id="BARS01012287">
    <property type="protein sequence ID" value="GAF98636.1"/>
    <property type="molecule type" value="Genomic_DNA"/>
</dbReference>
<sequence length="225" mass="26421">YGASLISGSHWYDYIVVHELAHMWFGDMITCDSWPNIWMNEGFAVFLECLWFEHLGGLDEYLNYMVTHNNVTDPSGPIYDPDPLFSGNTVYRKGCWVVHMLRGVMGDEAFFEGMYGYANHPDHMYGTITTQEFQAIMEQYYGADMSWYFVEWLWGMNRPHYTYSWMSEDIGGGQYEIFLHIDQTQPGPAPEVFTMPIKIYPRIDGEDTLFTVWNDTREDDHRFIV</sequence>
<name>X0UH59_9ZZZZ</name>
<comment type="cofactor">
    <cofactor evidence="1">
        <name>Zn(2+)</name>
        <dbReference type="ChEBI" id="CHEBI:29105"/>
    </cofactor>
</comment>
<organism evidence="9">
    <name type="scientific">marine sediment metagenome</name>
    <dbReference type="NCBI Taxonomy" id="412755"/>
    <lineage>
        <taxon>unclassified sequences</taxon>
        <taxon>metagenomes</taxon>
        <taxon>ecological metagenomes</taxon>
    </lineage>
</organism>
<dbReference type="PANTHER" id="PTHR11533">
    <property type="entry name" value="PROTEASE M1 ZINC METALLOPROTEASE"/>
    <property type="match status" value="1"/>
</dbReference>
<dbReference type="Gene3D" id="1.10.390.10">
    <property type="entry name" value="Neutral Protease Domain 2"/>
    <property type="match status" value="1"/>
</dbReference>
<evidence type="ECO:0000256" key="1">
    <source>
        <dbReference type="ARBA" id="ARBA00001947"/>
    </source>
</evidence>
<evidence type="ECO:0000256" key="7">
    <source>
        <dbReference type="ARBA" id="ARBA00023049"/>
    </source>
</evidence>
<keyword evidence="7" id="KW-0482">Metalloprotease</keyword>
<evidence type="ECO:0000256" key="3">
    <source>
        <dbReference type="ARBA" id="ARBA00022670"/>
    </source>
</evidence>
<dbReference type="AlphaFoldDB" id="X0UH59"/>
<dbReference type="PRINTS" id="PR00756">
    <property type="entry name" value="ALADIPTASE"/>
</dbReference>
<dbReference type="GO" id="GO:0008237">
    <property type="term" value="F:metallopeptidase activity"/>
    <property type="evidence" value="ECO:0007669"/>
    <property type="project" value="UniProtKB-KW"/>
</dbReference>
<keyword evidence="5" id="KW-0378">Hydrolase</keyword>
<dbReference type="InterPro" id="IPR014782">
    <property type="entry name" value="Peptidase_M1_dom"/>
</dbReference>
<dbReference type="Pfam" id="PF01433">
    <property type="entry name" value="Peptidase_M1"/>
    <property type="match status" value="1"/>
</dbReference>
<reference evidence="9" key="1">
    <citation type="journal article" date="2014" name="Front. Microbiol.">
        <title>High frequency of phylogenetically diverse reductive dehalogenase-homologous genes in deep subseafloor sedimentary metagenomes.</title>
        <authorList>
            <person name="Kawai M."/>
            <person name="Futagami T."/>
            <person name="Toyoda A."/>
            <person name="Takaki Y."/>
            <person name="Nishi S."/>
            <person name="Hori S."/>
            <person name="Arai W."/>
            <person name="Tsubouchi T."/>
            <person name="Morono Y."/>
            <person name="Uchiyama I."/>
            <person name="Ito T."/>
            <person name="Fujiyama A."/>
            <person name="Inagaki F."/>
            <person name="Takami H."/>
        </authorList>
    </citation>
    <scope>NUCLEOTIDE SEQUENCE</scope>
    <source>
        <strain evidence="9">Expedition CK06-06</strain>
    </source>
</reference>
<feature type="non-terminal residue" evidence="9">
    <location>
        <position position="225"/>
    </location>
</feature>
<dbReference type="InterPro" id="IPR050344">
    <property type="entry name" value="Peptidase_M1_aminopeptidases"/>
</dbReference>
<evidence type="ECO:0000259" key="8">
    <source>
        <dbReference type="Pfam" id="PF01433"/>
    </source>
</evidence>
<evidence type="ECO:0000256" key="6">
    <source>
        <dbReference type="ARBA" id="ARBA00022833"/>
    </source>
</evidence>
<dbReference type="SUPFAM" id="SSF55486">
    <property type="entry name" value="Metalloproteases ('zincins'), catalytic domain"/>
    <property type="match status" value="1"/>
</dbReference>
<dbReference type="GO" id="GO:0006508">
    <property type="term" value="P:proteolysis"/>
    <property type="evidence" value="ECO:0007669"/>
    <property type="project" value="UniProtKB-KW"/>
</dbReference>
<protein>
    <recommendedName>
        <fullName evidence="8">Peptidase M1 membrane alanine aminopeptidase domain-containing protein</fullName>
    </recommendedName>
</protein>
<dbReference type="InterPro" id="IPR001930">
    <property type="entry name" value="Peptidase_M1"/>
</dbReference>
<evidence type="ECO:0000256" key="2">
    <source>
        <dbReference type="ARBA" id="ARBA00010136"/>
    </source>
</evidence>
<proteinExistence type="inferred from homology"/>
<keyword evidence="4" id="KW-0479">Metal-binding</keyword>
<dbReference type="InterPro" id="IPR027268">
    <property type="entry name" value="Peptidase_M4/M1_CTD_sf"/>
</dbReference>
<comment type="similarity">
    <text evidence="2">Belongs to the peptidase M1 family.</text>
</comment>
<keyword evidence="3" id="KW-0645">Protease</keyword>
<dbReference type="GO" id="GO:0008270">
    <property type="term" value="F:zinc ion binding"/>
    <property type="evidence" value="ECO:0007669"/>
    <property type="project" value="InterPro"/>
</dbReference>
<evidence type="ECO:0000256" key="5">
    <source>
        <dbReference type="ARBA" id="ARBA00022801"/>
    </source>
</evidence>
<keyword evidence="6" id="KW-0862">Zinc</keyword>
<feature type="non-terminal residue" evidence="9">
    <location>
        <position position="1"/>
    </location>
</feature>
<feature type="domain" description="Peptidase M1 membrane alanine aminopeptidase" evidence="8">
    <location>
        <begin position="13"/>
        <end position="152"/>
    </location>
</feature>
<evidence type="ECO:0000256" key="4">
    <source>
        <dbReference type="ARBA" id="ARBA00022723"/>
    </source>
</evidence>
<comment type="caution">
    <text evidence="9">The sequence shown here is derived from an EMBL/GenBank/DDBJ whole genome shotgun (WGS) entry which is preliminary data.</text>
</comment>
<accession>X0UH59</accession>